<name>A0A7M5XMH4_9CNID</name>
<dbReference type="InterPro" id="IPR050853">
    <property type="entry name" value="WD_repeat_DNA-damage-binding"/>
</dbReference>
<keyword evidence="8" id="KW-1185">Reference proteome</keyword>
<dbReference type="InterPro" id="IPR036322">
    <property type="entry name" value="WD40_repeat_dom_sf"/>
</dbReference>
<protein>
    <recommendedName>
        <fullName evidence="3">WD repeat-containing protein 76</fullName>
    </recommendedName>
</protein>
<dbReference type="InterPro" id="IPR001680">
    <property type="entry name" value="WD40_rpt"/>
</dbReference>
<keyword evidence="4" id="KW-0853">WD repeat</keyword>
<feature type="compositionally biased region" description="Basic residues" evidence="6">
    <location>
        <begin position="1"/>
        <end position="22"/>
    </location>
</feature>
<evidence type="ECO:0000313" key="8">
    <source>
        <dbReference type="Proteomes" id="UP000594262"/>
    </source>
</evidence>
<dbReference type="InterPro" id="IPR015943">
    <property type="entry name" value="WD40/YVTN_repeat-like_dom_sf"/>
</dbReference>
<comment type="function">
    <text evidence="1">Specifically binds 5-hydroxymethylcytosine (5hmC), suggesting that it acts as a specific reader of 5hmC.</text>
</comment>
<evidence type="ECO:0000256" key="3">
    <source>
        <dbReference type="ARBA" id="ARBA00021234"/>
    </source>
</evidence>
<dbReference type="GO" id="GO:0003677">
    <property type="term" value="F:DNA binding"/>
    <property type="evidence" value="ECO:0007669"/>
    <property type="project" value="TreeGrafter"/>
</dbReference>
<dbReference type="PANTHER" id="PTHR14773:SF0">
    <property type="entry name" value="WD REPEAT-CONTAINING PROTEIN 76"/>
    <property type="match status" value="1"/>
</dbReference>
<proteinExistence type="inferred from homology"/>
<dbReference type="PANTHER" id="PTHR14773">
    <property type="entry name" value="WD REPEAT-CONTAINING PROTEIN 76"/>
    <property type="match status" value="1"/>
</dbReference>
<evidence type="ECO:0000256" key="5">
    <source>
        <dbReference type="ARBA" id="ARBA00022737"/>
    </source>
</evidence>
<dbReference type="Pfam" id="PF00400">
    <property type="entry name" value="WD40"/>
    <property type="match status" value="2"/>
</dbReference>
<reference evidence="7" key="1">
    <citation type="submission" date="2021-01" db="UniProtKB">
        <authorList>
            <consortium name="EnsemblMetazoa"/>
        </authorList>
    </citation>
    <scope>IDENTIFICATION</scope>
</reference>
<evidence type="ECO:0000313" key="7">
    <source>
        <dbReference type="EnsemblMetazoa" id="CLYHEMP024649.1"/>
    </source>
</evidence>
<dbReference type="OrthoDB" id="9890280at2759"/>
<comment type="similarity">
    <text evidence="2">Belongs to the WD repeat DDB2/WDR76 family.</text>
</comment>
<feature type="region of interest" description="Disordered" evidence="6">
    <location>
        <begin position="1"/>
        <end position="62"/>
    </location>
</feature>
<dbReference type="EnsemblMetazoa" id="CLYHEMT024649.1">
    <property type="protein sequence ID" value="CLYHEMP024649.1"/>
    <property type="gene ID" value="CLYHEMG024649"/>
</dbReference>
<evidence type="ECO:0000256" key="6">
    <source>
        <dbReference type="SAM" id="MobiDB-lite"/>
    </source>
</evidence>
<organism evidence="7 8">
    <name type="scientific">Clytia hemisphaerica</name>
    <dbReference type="NCBI Taxonomy" id="252671"/>
    <lineage>
        <taxon>Eukaryota</taxon>
        <taxon>Metazoa</taxon>
        <taxon>Cnidaria</taxon>
        <taxon>Hydrozoa</taxon>
        <taxon>Hydroidolina</taxon>
        <taxon>Leptothecata</taxon>
        <taxon>Obeliida</taxon>
        <taxon>Clytiidae</taxon>
        <taxon>Clytia</taxon>
    </lineage>
</organism>
<dbReference type="RefSeq" id="XP_066936595.1">
    <property type="nucleotide sequence ID" value="XM_067080494.1"/>
</dbReference>
<accession>A0A7M5XMH4</accession>
<dbReference type="GeneID" id="136824301"/>
<dbReference type="Proteomes" id="UP000594262">
    <property type="component" value="Unplaced"/>
</dbReference>
<evidence type="ECO:0000256" key="2">
    <source>
        <dbReference type="ARBA" id="ARBA00005434"/>
    </source>
</evidence>
<dbReference type="SMART" id="SM00320">
    <property type="entry name" value="WD40"/>
    <property type="match status" value="5"/>
</dbReference>
<keyword evidence="5" id="KW-0677">Repeat</keyword>
<dbReference type="SUPFAM" id="SSF50978">
    <property type="entry name" value="WD40 repeat-like"/>
    <property type="match status" value="1"/>
</dbReference>
<dbReference type="GO" id="GO:0005634">
    <property type="term" value="C:nucleus"/>
    <property type="evidence" value="ECO:0007669"/>
    <property type="project" value="TreeGrafter"/>
</dbReference>
<evidence type="ECO:0000256" key="4">
    <source>
        <dbReference type="ARBA" id="ARBA00022574"/>
    </source>
</evidence>
<sequence length="543" mass="61786">MAGTRRKRKKITPTRRKATNKKIKTDKDEQVQSEDETPIQEVEEKTNNNEDEEEDFEEFSTNDYQLSELELLRKENMKKNFQLFEEFQINKVKDEVKELARPKLNVVGIKREKREKPPKEILPRRVSLRIRKLEAHDSINIEDYVPLSTFQNYQKQQQHNYHERKEETVKMTKEDDESNYSEIIQTWLEEKPGTVKQEASEVEFSNYSKEINSLFVSNCGKVTKSRICSIAIHPSESKTIAAFGDKQGAVGIWDVGSNAQCKGYPASEEVLVFEPHSSPINCLKFRTDDCTKLMSCSYDGTLRQGDFAKQKFTQVFAFDDSDNRCYSFSNPLNKPNIFLLSTSEGSVALIDSVSGKAEMESFILQKNVKCIDCHPSNEYIFAAVGHDGTMGTWDIRNLKTKGTSNPIFVVKSFKTGSGLYFSPGTGNKLAYTSNDDTVRIFDVKKSGEFSKSASWTLKHDNHTGRWLTPFRATWDPKTENCFVIGSMGHPRKLDVYSCVGPGRLEWIPLRDDNFGTVGSVNAFHPTKNILISGNSSGKAHVWS</sequence>
<feature type="compositionally biased region" description="Acidic residues" evidence="6">
    <location>
        <begin position="49"/>
        <end position="60"/>
    </location>
</feature>
<evidence type="ECO:0000256" key="1">
    <source>
        <dbReference type="ARBA" id="ARBA00002530"/>
    </source>
</evidence>
<dbReference type="GO" id="GO:2000001">
    <property type="term" value="P:regulation of DNA damage checkpoint"/>
    <property type="evidence" value="ECO:0007669"/>
    <property type="project" value="TreeGrafter"/>
</dbReference>
<dbReference type="AlphaFoldDB" id="A0A7M5XMH4"/>
<dbReference type="Gene3D" id="2.130.10.10">
    <property type="entry name" value="YVTN repeat-like/Quinoprotein amine dehydrogenase"/>
    <property type="match status" value="1"/>
</dbReference>